<feature type="region of interest" description="Disordered" evidence="1">
    <location>
        <begin position="945"/>
        <end position="985"/>
    </location>
</feature>
<feature type="region of interest" description="Disordered" evidence="1">
    <location>
        <begin position="997"/>
        <end position="1017"/>
    </location>
</feature>
<dbReference type="Proteomes" id="UP001202328">
    <property type="component" value="Unassembled WGS sequence"/>
</dbReference>
<evidence type="ECO:0000313" key="3">
    <source>
        <dbReference type="Proteomes" id="UP001202328"/>
    </source>
</evidence>
<feature type="compositionally biased region" description="Acidic residues" evidence="1">
    <location>
        <begin position="945"/>
        <end position="959"/>
    </location>
</feature>
<feature type="compositionally biased region" description="Polar residues" evidence="1">
    <location>
        <begin position="100"/>
        <end position="109"/>
    </location>
</feature>
<dbReference type="EMBL" id="JAJJMB010008919">
    <property type="protein sequence ID" value="KAI3919276.1"/>
    <property type="molecule type" value="Genomic_DNA"/>
</dbReference>
<feature type="compositionally biased region" description="Acidic residues" evidence="1">
    <location>
        <begin position="968"/>
        <end position="985"/>
    </location>
</feature>
<feature type="region of interest" description="Disordered" evidence="1">
    <location>
        <begin position="365"/>
        <end position="386"/>
    </location>
</feature>
<name>A0AAD4SR50_9MAGN</name>
<organism evidence="2 3">
    <name type="scientific">Papaver atlanticum</name>
    <dbReference type="NCBI Taxonomy" id="357466"/>
    <lineage>
        <taxon>Eukaryota</taxon>
        <taxon>Viridiplantae</taxon>
        <taxon>Streptophyta</taxon>
        <taxon>Embryophyta</taxon>
        <taxon>Tracheophyta</taxon>
        <taxon>Spermatophyta</taxon>
        <taxon>Magnoliopsida</taxon>
        <taxon>Ranunculales</taxon>
        <taxon>Papaveraceae</taxon>
        <taxon>Papaveroideae</taxon>
        <taxon>Papaver</taxon>
    </lineage>
</organism>
<evidence type="ECO:0000313" key="2">
    <source>
        <dbReference type="EMBL" id="KAI3919276.1"/>
    </source>
</evidence>
<proteinExistence type="predicted"/>
<feature type="compositionally biased region" description="Acidic residues" evidence="1">
    <location>
        <begin position="305"/>
        <end position="316"/>
    </location>
</feature>
<gene>
    <name evidence="2" type="ORF">MKW98_030412</name>
</gene>
<reference evidence="2" key="1">
    <citation type="submission" date="2022-04" db="EMBL/GenBank/DDBJ databases">
        <title>A functionally conserved STORR gene fusion in Papaver species that diverged 16.8 million years ago.</title>
        <authorList>
            <person name="Catania T."/>
        </authorList>
    </citation>
    <scope>NUCLEOTIDE SEQUENCE</scope>
    <source>
        <strain evidence="2">S-188037</strain>
    </source>
</reference>
<dbReference type="PANTHER" id="PTHR33621:SF2">
    <property type="entry name" value="RIBOSOMAL L1 DOMAIN-CONTAINING PROTEIN"/>
    <property type="match status" value="1"/>
</dbReference>
<feature type="region of interest" description="Disordered" evidence="1">
    <location>
        <begin position="56"/>
        <end position="109"/>
    </location>
</feature>
<feature type="compositionally biased region" description="Polar residues" evidence="1">
    <location>
        <begin position="375"/>
        <end position="386"/>
    </location>
</feature>
<feature type="region of interest" description="Disordered" evidence="1">
    <location>
        <begin position="303"/>
        <end position="329"/>
    </location>
</feature>
<dbReference type="AlphaFoldDB" id="A0AAD4SR50"/>
<feature type="compositionally biased region" description="Polar residues" evidence="1">
    <location>
        <begin position="999"/>
        <end position="1017"/>
    </location>
</feature>
<protein>
    <submittedName>
        <fullName evidence="2">Uncharacterized protein</fullName>
    </submittedName>
</protein>
<evidence type="ECO:0000256" key="1">
    <source>
        <dbReference type="SAM" id="MobiDB-lite"/>
    </source>
</evidence>
<feature type="region of interest" description="Disordered" evidence="1">
    <location>
        <begin position="737"/>
        <end position="761"/>
    </location>
</feature>
<keyword evidence="3" id="KW-1185">Reference proteome</keyword>
<accession>A0AAD4SR50</accession>
<comment type="caution">
    <text evidence="2">The sequence shown here is derived from an EMBL/GenBank/DDBJ whole genome shotgun (WGS) entry which is preliminary data.</text>
</comment>
<feature type="compositionally biased region" description="Low complexity" evidence="1">
    <location>
        <begin position="59"/>
        <end position="68"/>
    </location>
</feature>
<sequence length="1161" mass="127908">MNFFFEDRAMDFHSLTRRQLQSLCKKNKIPANMTNVAMADALSSLTTVEGIEDIGKSMPETPLTTRKTTTAKKPVKRETDLVETSNSVARHNRAPLTGKPSGSQIIIPSTPATRSCRKKVTGALVSRKSVCKIEEDSDVGKEVPVVDNVYSTRRSTRLQQKSGVKVSVCDQKVGGGRNDTIKIEMLSEEENDGDTKSEVTSDVQQKNDVVKIEMVSVEEAESKAEVTSDVQQMNDAIKIEMFIKEENDEAIKSQSGVTSEIQQTNEGIKVEVLKEEQDDVDSGNLSNNMDFVESLVSGKSRDLEEFPVDSDGDQDATSEGSSSTLIMREVSRDNISEALDGCTSEVSSAPMISIEESTDIALHKSSPVEEETEQPKYQNEHQSMASEDQTMEINEVVDCEGAKDLEKFIDENELSDVKVIEVKSESLEDLNVDEGNCKLTSEVELYDVKGTEVCTSEVSSAPIVSVEESMDIADVLSKFSLMGENFMDKIEDQNLESENQSIETYGVETEVTNDLELMCTHEDEDSDVRFTEVEAIYADGSSSKVVKTEKLGNINEVVVGVKAALDLESKFTDDNEPSDVKFTEVEDIHTDVSSPMVEITENLESRCTHEDENSGVRFAEVEAIFAPSDVKFTDVEDIHTDVSSPMVEITENLEDSNMVFEVKPASDLNLKYADEEELGDFKVTKVDAFCAEECSPMVEKTENLEDSSVVAKVKAASDLDSKFVDEDELSDVNVSGIEANYDDGSSPMVEETDNLDSSNAATPDLELKFGDEYELSDIKVSEVKATHSDESSLMVEKAEKLEDSNVVAEIKPADDLELKFIDEDELSNVKLTEAEAIYADESSPMVEKTENLESSNVEKGKSKFIFEASKAEEFESMIGSIKEVMSSLEDKECNLEAREEDILLVLTEVETAINDGSVIQMVGLEKSDSISDDLEMAAILDDDWLSDDETSSYESEDDFDTKAPNSDTMEEMENTELDAEENEDCSGVDISNAVEEYSVSPSVNDPTVNETVTPVASPTKTIASENVVRGTTPLKSSTKKNAATTPKSFIIFNESKEINESGKLGARSNSKVANKVVPKEKENIGESTAQRKLKATSVRQLKKMIKQLTLKDTIVKEQVHVGKKPALQYNKITTVKEQVKVGKRAALQQLSDNCLADEKQK</sequence>
<dbReference type="PANTHER" id="PTHR33621">
    <property type="entry name" value="ASPARTIC/GLUTAMIC ACID-RICH PROTEIN"/>
    <property type="match status" value="1"/>
</dbReference>